<dbReference type="Proteomes" id="UP001305414">
    <property type="component" value="Unassembled WGS sequence"/>
</dbReference>
<dbReference type="AlphaFoldDB" id="A0AAN7YTY4"/>
<reference evidence="1 2" key="1">
    <citation type="submission" date="2023-10" db="EMBL/GenBank/DDBJ databases">
        <title>Draft genome sequence of Xylaria bambusicola isolate GMP-LS, the root and basal stem rot pathogen of sugarcane in Indonesia.</title>
        <authorList>
            <person name="Selvaraj P."/>
            <person name="Muralishankar V."/>
            <person name="Muruganantham S."/>
            <person name="Sp S."/>
            <person name="Haryani S."/>
            <person name="Lau K.J.X."/>
            <person name="Naqvi N.I."/>
        </authorList>
    </citation>
    <scope>NUCLEOTIDE SEQUENCE [LARGE SCALE GENOMIC DNA]</scope>
    <source>
        <strain evidence="1">GMP-LS</strain>
    </source>
</reference>
<keyword evidence="2" id="KW-1185">Reference proteome</keyword>
<proteinExistence type="predicted"/>
<protein>
    <submittedName>
        <fullName evidence="1">Uncharacterized protein</fullName>
    </submittedName>
</protein>
<name>A0AAN7YTY4_9PEZI</name>
<gene>
    <name evidence="1" type="ORF">RRF57_000186</name>
</gene>
<accession>A0AAN7YTY4</accession>
<sequence>MLELRPRGIPPVVDGRRADGGRVRKDIDAFAAAAVLPVSSHGREWVRHGAARVAVREVPESSNHSAFVMAARPVRHLAARAETHRRVRRAEREEVGAATAATIITLV</sequence>
<evidence type="ECO:0000313" key="1">
    <source>
        <dbReference type="EMBL" id="KAK5624470.1"/>
    </source>
</evidence>
<organism evidence="1 2">
    <name type="scientific">Xylaria bambusicola</name>
    <dbReference type="NCBI Taxonomy" id="326684"/>
    <lineage>
        <taxon>Eukaryota</taxon>
        <taxon>Fungi</taxon>
        <taxon>Dikarya</taxon>
        <taxon>Ascomycota</taxon>
        <taxon>Pezizomycotina</taxon>
        <taxon>Sordariomycetes</taxon>
        <taxon>Xylariomycetidae</taxon>
        <taxon>Xylariales</taxon>
        <taxon>Xylariaceae</taxon>
        <taxon>Xylaria</taxon>
    </lineage>
</organism>
<dbReference type="EMBL" id="JAWHQM010000001">
    <property type="protein sequence ID" value="KAK5624470.1"/>
    <property type="molecule type" value="Genomic_DNA"/>
</dbReference>
<evidence type="ECO:0000313" key="2">
    <source>
        <dbReference type="Proteomes" id="UP001305414"/>
    </source>
</evidence>
<comment type="caution">
    <text evidence="1">The sequence shown here is derived from an EMBL/GenBank/DDBJ whole genome shotgun (WGS) entry which is preliminary data.</text>
</comment>